<dbReference type="EMBL" id="CACRXK020012432">
    <property type="protein sequence ID" value="CAB4023310.1"/>
    <property type="molecule type" value="Genomic_DNA"/>
</dbReference>
<feature type="compositionally biased region" description="Basic residues" evidence="1">
    <location>
        <begin position="200"/>
        <end position="211"/>
    </location>
</feature>
<dbReference type="Pfam" id="PF15384">
    <property type="entry name" value="PAXX"/>
    <property type="match status" value="1"/>
</dbReference>
<dbReference type="CDD" id="cd22286">
    <property type="entry name" value="HD_PAXX_N"/>
    <property type="match status" value="1"/>
</dbReference>
<reference evidence="2" key="1">
    <citation type="submission" date="2020-04" db="EMBL/GenBank/DDBJ databases">
        <authorList>
            <person name="Alioto T."/>
            <person name="Alioto T."/>
            <person name="Gomez Garrido J."/>
        </authorList>
    </citation>
    <scope>NUCLEOTIDE SEQUENCE</scope>
    <source>
        <strain evidence="2">A484AB</strain>
    </source>
</reference>
<feature type="compositionally biased region" description="Polar residues" evidence="1">
    <location>
        <begin position="190"/>
        <end position="199"/>
    </location>
</feature>
<keyword evidence="3" id="KW-1185">Reference proteome</keyword>
<dbReference type="AlphaFoldDB" id="A0A7D9J6S3"/>
<dbReference type="PANTHER" id="PTHR28586">
    <property type="entry name" value="PROTEIN PAXX"/>
    <property type="match status" value="1"/>
</dbReference>
<dbReference type="Proteomes" id="UP001152795">
    <property type="component" value="Unassembled WGS sequence"/>
</dbReference>
<organism evidence="2 3">
    <name type="scientific">Paramuricea clavata</name>
    <name type="common">Red gorgonian</name>
    <name type="synonym">Violescent sea-whip</name>
    <dbReference type="NCBI Taxonomy" id="317549"/>
    <lineage>
        <taxon>Eukaryota</taxon>
        <taxon>Metazoa</taxon>
        <taxon>Cnidaria</taxon>
        <taxon>Anthozoa</taxon>
        <taxon>Octocorallia</taxon>
        <taxon>Malacalcyonacea</taxon>
        <taxon>Plexauridae</taxon>
        <taxon>Paramuricea</taxon>
    </lineage>
</organism>
<dbReference type="InterPro" id="IPR027873">
    <property type="entry name" value="PAXX"/>
</dbReference>
<gene>
    <name evidence="2" type="ORF">PACLA_8A017401</name>
</gene>
<sequence>MAEFQDSLSLRELIVKSDTNELFYDGNLDGERGICWTRISSDGATFILAATNGFDIWRATFEKQDLIAQCELSELEDLEKFLYIIKYAFECLSVSLVKVGNKIILQCSGQKNTLNFDLFEAKINDKKTELRYMVFHLTDKVKELRKSLTDANDAIEMGRQKEKHGSETQGFGFEPVRKGGPSVNLRRKQQGSSLVNPNSKKAKRAKGISFE</sequence>
<evidence type="ECO:0000313" key="2">
    <source>
        <dbReference type="EMBL" id="CAB4023310.1"/>
    </source>
</evidence>
<dbReference type="GO" id="GO:0005634">
    <property type="term" value="C:nucleus"/>
    <property type="evidence" value="ECO:0007669"/>
    <property type="project" value="TreeGrafter"/>
</dbReference>
<protein>
    <submittedName>
        <fullName evidence="2">PAXX isoform X2</fullName>
    </submittedName>
</protein>
<dbReference type="PANTHER" id="PTHR28586:SF1">
    <property type="entry name" value="PROTEIN PAXX"/>
    <property type="match status" value="1"/>
</dbReference>
<dbReference type="InterPro" id="IPR054134">
    <property type="entry name" value="PAXX_N"/>
</dbReference>
<proteinExistence type="predicted"/>
<comment type="caution">
    <text evidence="2">The sequence shown here is derived from an EMBL/GenBank/DDBJ whole genome shotgun (WGS) entry which is preliminary data.</text>
</comment>
<name>A0A7D9J6S3_PARCT</name>
<dbReference type="GO" id="GO:0060090">
    <property type="term" value="F:molecular adaptor activity"/>
    <property type="evidence" value="ECO:0007669"/>
    <property type="project" value="TreeGrafter"/>
</dbReference>
<dbReference type="GO" id="GO:0035861">
    <property type="term" value="C:site of double-strand break"/>
    <property type="evidence" value="ECO:0007669"/>
    <property type="project" value="TreeGrafter"/>
</dbReference>
<evidence type="ECO:0000256" key="1">
    <source>
        <dbReference type="SAM" id="MobiDB-lite"/>
    </source>
</evidence>
<accession>A0A7D9J6S3</accession>
<dbReference type="OrthoDB" id="5980399at2759"/>
<dbReference type="GO" id="GO:0006303">
    <property type="term" value="P:double-strand break repair via nonhomologous end joining"/>
    <property type="evidence" value="ECO:0007669"/>
    <property type="project" value="InterPro"/>
</dbReference>
<evidence type="ECO:0000313" key="3">
    <source>
        <dbReference type="Proteomes" id="UP001152795"/>
    </source>
</evidence>
<dbReference type="GO" id="GO:0070419">
    <property type="term" value="C:nonhomologous end joining complex"/>
    <property type="evidence" value="ECO:0007669"/>
    <property type="project" value="TreeGrafter"/>
</dbReference>
<feature type="region of interest" description="Disordered" evidence="1">
    <location>
        <begin position="158"/>
        <end position="211"/>
    </location>
</feature>